<protein>
    <submittedName>
        <fullName evidence="10">Channel protein TolC</fullName>
    </submittedName>
</protein>
<dbReference type="PANTHER" id="PTHR30026">
    <property type="entry name" value="OUTER MEMBRANE PROTEIN TOLC"/>
    <property type="match status" value="1"/>
</dbReference>
<evidence type="ECO:0000256" key="2">
    <source>
        <dbReference type="ARBA" id="ARBA00007613"/>
    </source>
</evidence>
<dbReference type="AlphaFoldDB" id="A0A221KI22"/>
<name>A0A221KI22_VITFI</name>
<keyword evidence="7" id="KW-0998">Cell outer membrane</keyword>
<keyword evidence="4" id="KW-1134">Transmembrane beta strand</keyword>
<gene>
    <name evidence="10" type="ORF">VITFI_CDS2921</name>
</gene>
<evidence type="ECO:0000256" key="8">
    <source>
        <dbReference type="SAM" id="Coils"/>
    </source>
</evidence>
<evidence type="ECO:0000256" key="6">
    <source>
        <dbReference type="ARBA" id="ARBA00023136"/>
    </source>
</evidence>
<evidence type="ECO:0000256" key="3">
    <source>
        <dbReference type="ARBA" id="ARBA00022448"/>
    </source>
</evidence>
<keyword evidence="9" id="KW-0732">Signal</keyword>
<keyword evidence="3" id="KW-0813">Transport</keyword>
<dbReference type="GO" id="GO:0009279">
    <property type="term" value="C:cell outer membrane"/>
    <property type="evidence" value="ECO:0007669"/>
    <property type="project" value="UniProtKB-SubCell"/>
</dbReference>
<dbReference type="GO" id="GO:1990281">
    <property type="term" value="C:efflux pump complex"/>
    <property type="evidence" value="ECO:0007669"/>
    <property type="project" value="TreeGrafter"/>
</dbReference>
<feature type="chain" id="PRO_5012058570" evidence="9">
    <location>
        <begin position="17"/>
        <end position="439"/>
    </location>
</feature>
<dbReference type="Pfam" id="PF02321">
    <property type="entry name" value="OEP"/>
    <property type="match status" value="2"/>
</dbReference>
<feature type="signal peptide" evidence="9">
    <location>
        <begin position="1"/>
        <end position="16"/>
    </location>
</feature>
<keyword evidence="11" id="KW-1185">Reference proteome</keyword>
<keyword evidence="5" id="KW-0812">Transmembrane</keyword>
<dbReference type="GO" id="GO:0015288">
    <property type="term" value="F:porin activity"/>
    <property type="evidence" value="ECO:0007669"/>
    <property type="project" value="TreeGrafter"/>
</dbReference>
<dbReference type="NCBIfam" id="TIGR01844">
    <property type="entry name" value="type_I_sec_TolC"/>
    <property type="match status" value="1"/>
</dbReference>
<evidence type="ECO:0000256" key="9">
    <source>
        <dbReference type="SAM" id="SignalP"/>
    </source>
</evidence>
<organism evidence="10 11">
    <name type="scientific">Vitreoscilla filiformis</name>
    <dbReference type="NCBI Taxonomy" id="63"/>
    <lineage>
        <taxon>Bacteria</taxon>
        <taxon>Pseudomonadati</taxon>
        <taxon>Pseudomonadota</taxon>
        <taxon>Betaproteobacteria</taxon>
        <taxon>Neisseriales</taxon>
        <taxon>Neisseriaceae</taxon>
        <taxon>Vitreoscilla</taxon>
    </lineage>
</organism>
<dbReference type="PANTHER" id="PTHR30026:SF20">
    <property type="entry name" value="OUTER MEMBRANE PROTEIN TOLC"/>
    <property type="match status" value="1"/>
</dbReference>
<feature type="coiled-coil region" evidence="8">
    <location>
        <begin position="238"/>
        <end position="265"/>
    </location>
</feature>
<dbReference type="InterPro" id="IPR003423">
    <property type="entry name" value="OMP_efflux"/>
</dbReference>
<accession>A0A221KI22</accession>
<evidence type="ECO:0000313" key="11">
    <source>
        <dbReference type="Proteomes" id="UP000199729"/>
    </source>
</evidence>
<keyword evidence="8" id="KW-0175">Coiled coil</keyword>
<dbReference type="InterPro" id="IPR051906">
    <property type="entry name" value="TolC-like"/>
</dbReference>
<evidence type="ECO:0000256" key="5">
    <source>
        <dbReference type="ARBA" id="ARBA00022692"/>
    </source>
</evidence>
<evidence type="ECO:0000256" key="4">
    <source>
        <dbReference type="ARBA" id="ARBA00022452"/>
    </source>
</evidence>
<dbReference type="SUPFAM" id="SSF56954">
    <property type="entry name" value="Outer membrane efflux proteins (OEP)"/>
    <property type="match status" value="1"/>
</dbReference>
<reference evidence="10 11" key="1">
    <citation type="submission" date="2017-07" db="EMBL/GenBank/DDBJ databases">
        <title>Complete Genome Sequence of the cosmetic ferment Vitreoscilla filiformis (ATCC15551).</title>
        <authorList>
            <person name="Contreras S."/>
            <person name="Sagory-Zalkind P."/>
            <person name="Blanquart H."/>
            <person name="Iltis A."/>
            <person name="Morand S.C."/>
        </authorList>
    </citation>
    <scope>NUCLEOTIDE SEQUENCE [LARGE SCALE GENOMIC DNA]</scope>
    <source>
        <strain evidence="10 11">ATCC 15551</strain>
    </source>
</reference>
<sequence>MLAALVGLAAASTAHAQSLSELLEAARNYDATFLSSKAQTDVARARAEQTGSLRLPNIGASASVTRNNTDFPYLPSGSNGSLSTTRQVALTLQQSLFNRANDFSIDQAESAVSLSEVSLLNAEQDLAVRVAQAYFDALAAQDTLTTIQASKKAVAEQLAATRRSFEVGLVPIIDEREAQARFDLAVAQELAAESDLRSKLDALDGLVGRRNVTPKSLRAPVALPMLQPVSVDEWITAAERNSLRIRQAQLELDTARAETAKAEAGHLPTVSLSASYARLQQDYATRTIPGQAYDGFGSNGSIGITVNVPLFAGFAIQGRVKETLALEERARLNLADVRRTVVQGTRTAFDLVLSGLTRVKSLETAETSSKTALEATQKGYQVGMRVNLDVLNAQAQLSQTQRDLAKARYDTLMISLKLRQLTGQLVQGDIDAITQLLAP</sequence>
<comment type="similarity">
    <text evidence="2">Belongs to the outer membrane factor (OMF) (TC 1.B.17) family.</text>
</comment>
<dbReference type="Proteomes" id="UP000199729">
    <property type="component" value="Chromosome"/>
</dbReference>
<dbReference type="GO" id="GO:0015562">
    <property type="term" value="F:efflux transmembrane transporter activity"/>
    <property type="evidence" value="ECO:0007669"/>
    <property type="project" value="InterPro"/>
</dbReference>
<evidence type="ECO:0000313" key="10">
    <source>
        <dbReference type="EMBL" id="ASM78698.1"/>
    </source>
</evidence>
<evidence type="ECO:0000256" key="1">
    <source>
        <dbReference type="ARBA" id="ARBA00004442"/>
    </source>
</evidence>
<dbReference type="Gene3D" id="1.20.1600.10">
    <property type="entry name" value="Outer membrane efflux proteins (OEP)"/>
    <property type="match status" value="1"/>
</dbReference>
<dbReference type="InterPro" id="IPR010130">
    <property type="entry name" value="T1SS_OMP_TolC"/>
</dbReference>
<proteinExistence type="inferred from homology"/>
<dbReference type="KEGG" id="vff:VITFI_CDS2921"/>
<dbReference type="EMBL" id="CP022423">
    <property type="protein sequence ID" value="ASM78698.1"/>
    <property type="molecule type" value="Genomic_DNA"/>
</dbReference>
<comment type="subcellular location">
    <subcellularLocation>
        <location evidence="1">Cell outer membrane</location>
    </subcellularLocation>
</comment>
<evidence type="ECO:0000256" key="7">
    <source>
        <dbReference type="ARBA" id="ARBA00023237"/>
    </source>
</evidence>
<keyword evidence="6" id="KW-0472">Membrane</keyword>